<sequence>MKFLAGIVVSVVLLASLGETQGEKNLSWLRTFHQLALSSETNSVPILKADEITYNLVDTSLALLQLGKYANYLGYDGALTLFDWVYDFERVNCDDACVQQNVHVEFREPAIYGADLINVTTNMTPTRLNFSLVVPDLFISSPGYRHTITNNVTAETKLGEYAYLSVINAVYGIAADYRLVPEVGIQLSNLSLTLDIEKISWTCENRYTLLANGFVIDDGFLETNLSDDLLEIWNGDYEGQPLKPQYEQWAQYLLNCGLSGGRSDPGCADVEGLKERKFADFAAAL</sequence>
<evidence type="ECO:0000256" key="1">
    <source>
        <dbReference type="SAM" id="SignalP"/>
    </source>
</evidence>
<dbReference type="EMBL" id="CAXLJM020000151">
    <property type="protein sequence ID" value="CAL8143143.1"/>
    <property type="molecule type" value="Genomic_DNA"/>
</dbReference>
<keyword evidence="3" id="KW-1185">Reference proteome</keyword>
<protein>
    <submittedName>
        <fullName evidence="2">Uncharacterized protein</fullName>
    </submittedName>
</protein>
<feature type="signal peptide" evidence="1">
    <location>
        <begin position="1"/>
        <end position="22"/>
    </location>
</feature>
<reference evidence="2 3" key="1">
    <citation type="submission" date="2024-08" db="EMBL/GenBank/DDBJ databases">
        <authorList>
            <person name="Cucini C."/>
            <person name="Frati F."/>
        </authorList>
    </citation>
    <scope>NUCLEOTIDE SEQUENCE [LARGE SCALE GENOMIC DNA]</scope>
</reference>
<evidence type="ECO:0000313" key="2">
    <source>
        <dbReference type="EMBL" id="CAL8143143.1"/>
    </source>
</evidence>
<comment type="caution">
    <text evidence="2">The sequence shown here is derived from an EMBL/GenBank/DDBJ whole genome shotgun (WGS) entry which is preliminary data.</text>
</comment>
<accession>A0ABP1S4I4</accession>
<keyword evidence="1" id="KW-0732">Signal</keyword>
<gene>
    <name evidence="2" type="ORF">ODALV1_LOCUS29293</name>
</gene>
<name>A0ABP1S4I4_9HEXA</name>
<dbReference type="Proteomes" id="UP001642540">
    <property type="component" value="Unassembled WGS sequence"/>
</dbReference>
<feature type="chain" id="PRO_5047082772" evidence="1">
    <location>
        <begin position="23"/>
        <end position="285"/>
    </location>
</feature>
<evidence type="ECO:0000313" key="3">
    <source>
        <dbReference type="Proteomes" id="UP001642540"/>
    </source>
</evidence>
<proteinExistence type="predicted"/>
<organism evidence="2 3">
    <name type="scientific">Orchesella dallaii</name>
    <dbReference type="NCBI Taxonomy" id="48710"/>
    <lineage>
        <taxon>Eukaryota</taxon>
        <taxon>Metazoa</taxon>
        <taxon>Ecdysozoa</taxon>
        <taxon>Arthropoda</taxon>
        <taxon>Hexapoda</taxon>
        <taxon>Collembola</taxon>
        <taxon>Entomobryomorpha</taxon>
        <taxon>Entomobryoidea</taxon>
        <taxon>Orchesellidae</taxon>
        <taxon>Orchesellinae</taxon>
        <taxon>Orchesella</taxon>
    </lineage>
</organism>